<dbReference type="SUPFAM" id="SSF56801">
    <property type="entry name" value="Acetyl-CoA synthetase-like"/>
    <property type="match status" value="1"/>
</dbReference>
<keyword evidence="3" id="KW-0443">Lipid metabolism</keyword>
<comment type="catalytic activity">
    <reaction evidence="7">
        <text>tetracosanoate + ATP + CoA = tetracosanoyl-CoA + AMP + diphosphate</text>
        <dbReference type="Rhea" id="RHEA:33639"/>
        <dbReference type="ChEBI" id="CHEBI:30616"/>
        <dbReference type="ChEBI" id="CHEBI:31014"/>
        <dbReference type="ChEBI" id="CHEBI:33019"/>
        <dbReference type="ChEBI" id="CHEBI:57287"/>
        <dbReference type="ChEBI" id="CHEBI:65052"/>
        <dbReference type="ChEBI" id="CHEBI:456215"/>
    </reaction>
    <physiologicalReaction direction="left-to-right" evidence="7">
        <dbReference type="Rhea" id="RHEA:33640"/>
    </physiologicalReaction>
</comment>
<evidence type="ECO:0000313" key="9">
    <source>
        <dbReference type="EMBL" id="KAK3789543.1"/>
    </source>
</evidence>
<accession>A0AAE1AKY0</accession>
<evidence type="ECO:0000256" key="1">
    <source>
        <dbReference type="ARBA" id="ARBA00006432"/>
    </source>
</evidence>
<dbReference type="InterPro" id="IPR025110">
    <property type="entry name" value="AMP-bd_C"/>
</dbReference>
<evidence type="ECO:0000256" key="3">
    <source>
        <dbReference type="ARBA" id="ARBA00022832"/>
    </source>
</evidence>
<keyword evidence="3" id="KW-0276">Fatty acid metabolism</keyword>
<gene>
    <name evidence="9" type="ORF">RRG08_004613</name>
</gene>
<comment type="catalytic activity">
    <reaction evidence="5">
        <text>a very long-chain fatty acid + ATP + CoA = a very long-chain fatty acyl-CoA + AMP + diphosphate</text>
        <dbReference type="Rhea" id="RHEA:54536"/>
        <dbReference type="ChEBI" id="CHEBI:30616"/>
        <dbReference type="ChEBI" id="CHEBI:33019"/>
        <dbReference type="ChEBI" id="CHEBI:57287"/>
        <dbReference type="ChEBI" id="CHEBI:58950"/>
        <dbReference type="ChEBI" id="CHEBI:138261"/>
        <dbReference type="ChEBI" id="CHEBI:456215"/>
    </reaction>
    <physiologicalReaction direction="left-to-right" evidence="5">
        <dbReference type="Rhea" id="RHEA:54537"/>
    </physiologicalReaction>
</comment>
<dbReference type="EC" id="6.2.1.3" evidence="4"/>
<dbReference type="Pfam" id="PF13193">
    <property type="entry name" value="AMP-binding_C"/>
    <property type="match status" value="1"/>
</dbReference>
<dbReference type="PANTHER" id="PTHR43107">
    <property type="entry name" value="LONG-CHAIN FATTY ACID TRANSPORT PROTEIN"/>
    <property type="match status" value="1"/>
</dbReference>
<evidence type="ECO:0000256" key="6">
    <source>
        <dbReference type="ARBA" id="ARBA00041297"/>
    </source>
</evidence>
<dbReference type="GO" id="GO:0044539">
    <property type="term" value="P:long-chain fatty acid import into cell"/>
    <property type="evidence" value="ECO:0007669"/>
    <property type="project" value="TreeGrafter"/>
</dbReference>
<name>A0AAE1AKY0_9GAST</name>
<dbReference type="Proteomes" id="UP001283361">
    <property type="component" value="Unassembled WGS sequence"/>
</dbReference>
<dbReference type="FunFam" id="3.30.300.30:FF:000002">
    <property type="entry name" value="Long-chain fatty acid transport protein 1"/>
    <property type="match status" value="1"/>
</dbReference>
<evidence type="ECO:0000256" key="7">
    <source>
        <dbReference type="ARBA" id="ARBA00048666"/>
    </source>
</evidence>
<proteinExistence type="inferred from homology"/>
<dbReference type="GO" id="GO:0004467">
    <property type="term" value="F:long-chain fatty acid-CoA ligase activity"/>
    <property type="evidence" value="ECO:0007669"/>
    <property type="project" value="UniProtKB-EC"/>
</dbReference>
<sequence>EPGLLLSKVPDHLLNKKLYKAPSRETEKKLIRDVFVPGDIYMNYGDSFVLDKEYFIYFHDRLGDTFRWKGENVSTKQVADILGLLPFIEDASVYGVPIPGHDGKAGMAAITLNSNTKLDNKELQELYAYVSKELPSYARPLFIRHIPMQILTGTFKNKKGDLTKEGYDLDIVKDPLYFLDHENKAYSPLTKIKLVKVMKSKL</sequence>
<feature type="domain" description="AMP-binding enzyme C-terminal" evidence="8">
    <location>
        <begin position="79"/>
        <end position="156"/>
    </location>
</feature>
<evidence type="ECO:0000256" key="4">
    <source>
        <dbReference type="ARBA" id="ARBA00026121"/>
    </source>
</evidence>
<dbReference type="GO" id="GO:0005324">
    <property type="term" value="F:long-chain fatty acid transmembrane transporter activity"/>
    <property type="evidence" value="ECO:0007669"/>
    <property type="project" value="TreeGrafter"/>
</dbReference>
<feature type="non-terminal residue" evidence="9">
    <location>
        <position position="202"/>
    </location>
</feature>
<keyword evidence="2" id="KW-0436">Ligase</keyword>
<dbReference type="PANTHER" id="PTHR43107:SF22">
    <property type="entry name" value="VERY LONG-CHAIN ACYL-COA SYNTHETASE"/>
    <property type="match status" value="1"/>
</dbReference>
<dbReference type="EMBL" id="JAWDGP010001658">
    <property type="protein sequence ID" value="KAK3789543.1"/>
    <property type="molecule type" value="Genomic_DNA"/>
</dbReference>
<evidence type="ECO:0000256" key="2">
    <source>
        <dbReference type="ARBA" id="ARBA00022598"/>
    </source>
</evidence>
<comment type="caution">
    <text evidence="9">The sequence shown here is derived from an EMBL/GenBank/DDBJ whole genome shotgun (WGS) entry which is preliminary data.</text>
</comment>
<evidence type="ECO:0000256" key="5">
    <source>
        <dbReference type="ARBA" id="ARBA00036527"/>
    </source>
</evidence>
<reference evidence="9" key="1">
    <citation type="journal article" date="2023" name="G3 (Bethesda)">
        <title>A reference genome for the long-term kleptoplast-retaining sea slug Elysia crispata morphotype clarki.</title>
        <authorList>
            <person name="Eastman K.E."/>
            <person name="Pendleton A.L."/>
            <person name="Shaikh M.A."/>
            <person name="Suttiyut T."/>
            <person name="Ogas R."/>
            <person name="Tomko P."/>
            <person name="Gavelis G."/>
            <person name="Widhalm J.R."/>
            <person name="Wisecaver J.H."/>
        </authorList>
    </citation>
    <scope>NUCLEOTIDE SEQUENCE</scope>
    <source>
        <strain evidence="9">ECLA1</strain>
    </source>
</reference>
<protein>
    <recommendedName>
        <fullName evidence="4">long-chain-fatty-acid--CoA ligase</fullName>
        <ecNumber evidence="4">6.2.1.3</ecNumber>
    </recommendedName>
    <alternativeName>
        <fullName evidence="6">Long-chain-fatty-acid--CoA ligase</fullName>
    </alternativeName>
</protein>
<dbReference type="InterPro" id="IPR045851">
    <property type="entry name" value="AMP-bd_C_sf"/>
</dbReference>
<dbReference type="GO" id="GO:0005886">
    <property type="term" value="C:plasma membrane"/>
    <property type="evidence" value="ECO:0007669"/>
    <property type="project" value="TreeGrafter"/>
</dbReference>
<dbReference type="Gene3D" id="3.30.300.30">
    <property type="match status" value="1"/>
</dbReference>
<evidence type="ECO:0000259" key="8">
    <source>
        <dbReference type="Pfam" id="PF13193"/>
    </source>
</evidence>
<organism evidence="9 10">
    <name type="scientific">Elysia crispata</name>
    <name type="common">lettuce slug</name>
    <dbReference type="NCBI Taxonomy" id="231223"/>
    <lineage>
        <taxon>Eukaryota</taxon>
        <taxon>Metazoa</taxon>
        <taxon>Spiralia</taxon>
        <taxon>Lophotrochozoa</taxon>
        <taxon>Mollusca</taxon>
        <taxon>Gastropoda</taxon>
        <taxon>Heterobranchia</taxon>
        <taxon>Euthyneura</taxon>
        <taxon>Panpulmonata</taxon>
        <taxon>Sacoglossa</taxon>
        <taxon>Placobranchoidea</taxon>
        <taxon>Plakobranchidae</taxon>
        <taxon>Elysia</taxon>
    </lineage>
</organism>
<comment type="similarity">
    <text evidence="1">Belongs to the ATP-dependent AMP-binding enzyme family.</text>
</comment>
<keyword evidence="10" id="KW-1185">Reference proteome</keyword>
<evidence type="ECO:0000313" key="10">
    <source>
        <dbReference type="Proteomes" id="UP001283361"/>
    </source>
</evidence>
<dbReference type="GO" id="GO:0005789">
    <property type="term" value="C:endoplasmic reticulum membrane"/>
    <property type="evidence" value="ECO:0007669"/>
    <property type="project" value="TreeGrafter"/>
</dbReference>
<dbReference type="AlphaFoldDB" id="A0AAE1AKY0"/>